<dbReference type="AlphaFoldDB" id="A0A1I6G863"/>
<feature type="transmembrane region" description="Helical" evidence="1">
    <location>
        <begin position="6"/>
        <end position="28"/>
    </location>
</feature>
<dbReference type="Pfam" id="PF04367">
    <property type="entry name" value="DUF502"/>
    <property type="match status" value="1"/>
</dbReference>
<protein>
    <submittedName>
        <fullName evidence="2">Uncharacterized membrane protein</fullName>
    </submittedName>
</protein>
<reference evidence="3" key="1">
    <citation type="submission" date="2016-10" db="EMBL/GenBank/DDBJ databases">
        <authorList>
            <person name="Varghese N."/>
            <person name="Submissions S."/>
        </authorList>
    </citation>
    <scope>NUCLEOTIDE SEQUENCE [LARGE SCALE GENOMIC DNA]</scope>
    <source>
        <strain evidence="3">CGMCC 1.7736</strain>
    </source>
</reference>
<organism evidence="2 3">
    <name type="scientific">Halogeometricum rufum</name>
    <dbReference type="NCBI Taxonomy" id="553469"/>
    <lineage>
        <taxon>Archaea</taxon>
        <taxon>Methanobacteriati</taxon>
        <taxon>Methanobacteriota</taxon>
        <taxon>Stenosarchaea group</taxon>
        <taxon>Halobacteria</taxon>
        <taxon>Halobacteriales</taxon>
        <taxon>Haloferacaceae</taxon>
        <taxon>Halogeometricum</taxon>
    </lineage>
</organism>
<dbReference type="InterPro" id="IPR007462">
    <property type="entry name" value="COV1-like"/>
</dbReference>
<proteinExistence type="predicted"/>
<feature type="transmembrane region" description="Helical" evidence="1">
    <location>
        <begin position="35"/>
        <end position="54"/>
    </location>
</feature>
<feature type="transmembrane region" description="Helical" evidence="1">
    <location>
        <begin position="66"/>
        <end position="85"/>
    </location>
</feature>
<dbReference type="OrthoDB" id="51558at2157"/>
<evidence type="ECO:0000313" key="2">
    <source>
        <dbReference type="EMBL" id="SFR38375.1"/>
    </source>
</evidence>
<dbReference type="RefSeq" id="WP_089804660.1">
    <property type="nucleotide sequence ID" value="NZ_FOYT01000001.1"/>
</dbReference>
<keyword evidence="1" id="KW-0812">Transmembrane</keyword>
<evidence type="ECO:0000256" key="1">
    <source>
        <dbReference type="SAM" id="Phobius"/>
    </source>
</evidence>
<gene>
    <name evidence="2" type="ORF">SAMN04487947_0716</name>
</gene>
<dbReference type="PANTHER" id="PTHR31876">
    <property type="entry name" value="COV-LIKE PROTEIN 1"/>
    <property type="match status" value="1"/>
</dbReference>
<dbReference type="STRING" id="553469.SAMN04487947_0716"/>
<dbReference type="Proteomes" id="UP000198531">
    <property type="component" value="Unassembled WGS sequence"/>
</dbReference>
<keyword evidence="1" id="KW-1133">Transmembrane helix</keyword>
<name>A0A1I6G863_9EURY</name>
<keyword evidence="3" id="KW-1185">Reference proteome</keyword>
<dbReference type="EMBL" id="FOYT01000001">
    <property type="protein sequence ID" value="SFR38375.1"/>
    <property type="molecule type" value="Genomic_DNA"/>
</dbReference>
<evidence type="ECO:0000313" key="3">
    <source>
        <dbReference type="Proteomes" id="UP000198531"/>
    </source>
</evidence>
<keyword evidence="1" id="KW-0472">Membrane</keyword>
<sequence>MRGVGIIIPFVVTLYILDVALEFITSALRPVIRLLRWLGVIELVESAGFIRFLIELNVYSVVIDFFTELVAVAVLLGVVVVVGSVGRNRHGERIIDLVDLGIASIPGIGTVYKSFRRMGDVMLDQEAENFQEIKLVQLLGDDVYAIGFETSKSPETVTTATGHDDMVTMFIPMAPNPVTGGFLTYVPESQVYDIDMTIEEGVRSILTSGVATGEGANQTTEIAMGDLEKITDIERLQDAIARDEDEDGDGDSKWR</sequence>
<dbReference type="PANTHER" id="PTHR31876:SF26">
    <property type="entry name" value="PROTEIN LIKE COV 2"/>
    <property type="match status" value="1"/>
</dbReference>
<accession>A0A1I6G863</accession>